<proteinExistence type="predicted"/>
<keyword evidence="1" id="KW-0472">Membrane</keyword>
<dbReference type="EMBL" id="BLAM01000122">
    <property type="protein sequence ID" value="GET06199.1"/>
    <property type="molecule type" value="Genomic_DNA"/>
</dbReference>
<organism evidence="2">
    <name type="scientific">Ligilactobacillus agilis</name>
    <dbReference type="NCBI Taxonomy" id="1601"/>
    <lineage>
        <taxon>Bacteria</taxon>
        <taxon>Bacillati</taxon>
        <taxon>Bacillota</taxon>
        <taxon>Bacilli</taxon>
        <taxon>Lactobacillales</taxon>
        <taxon>Lactobacillaceae</taxon>
        <taxon>Ligilactobacillus</taxon>
    </lineage>
</organism>
<dbReference type="RefSeq" id="WP_167589272.1">
    <property type="nucleotide sequence ID" value="NZ_BLAM01000122.1"/>
</dbReference>
<accession>A0A6F9XLS5</accession>
<gene>
    <name evidence="2" type="ORF">SY212_12290</name>
</gene>
<keyword evidence="1" id="KW-0812">Transmembrane</keyword>
<evidence type="ECO:0000256" key="1">
    <source>
        <dbReference type="SAM" id="Phobius"/>
    </source>
</evidence>
<dbReference type="AlphaFoldDB" id="A0A6F9XLS5"/>
<keyword evidence="1" id="KW-1133">Transmembrane helix</keyword>
<sequence>MSNKRRIKQLQQELSSQTTELNLVHEKLAQRSYKLSKATLQELHYQEEYLQEQVNDTQAQILEIESGDKAVKSKWRLQLKLVMVTAICVALGLHLLLHLFS</sequence>
<feature type="transmembrane region" description="Helical" evidence="1">
    <location>
        <begin position="81"/>
        <end position="100"/>
    </location>
</feature>
<name>A0A6F9XLS5_9LACO</name>
<evidence type="ECO:0000313" key="2">
    <source>
        <dbReference type="EMBL" id="GET06199.1"/>
    </source>
</evidence>
<dbReference type="Proteomes" id="UP000494265">
    <property type="component" value="Unassembled WGS sequence"/>
</dbReference>
<comment type="caution">
    <text evidence="2">The sequence shown here is derived from an EMBL/GenBank/DDBJ whole genome shotgun (WGS) entry which is preliminary data.</text>
</comment>
<protein>
    <submittedName>
        <fullName evidence="2">Uncharacterized protein</fullName>
    </submittedName>
</protein>
<reference evidence="2" key="1">
    <citation type="submission" date="2019-10" db="EMBL/GenBank/DDBJ databases">
        <title>Lactobacillus agilis SY212 Whole Genome Sequencing Project.</title>
        <authorList>
            <person name="Suzuki S."/>
            <person name="Endo A."/>
            <person name="Maeno S."/>
            <person name="Shiwa Y."/>
            <person name="Matsutani M."/>
            <person name="Kajikawa A."/>
        </authorList>
    </citation>
    <scope>NUCLEOTIDE SEQUENCE</scope>
    <source>
        <strain evidence="2">SY212</strain>
    </source>
</reference>